<reference evidence="5" key="2">
    <citation type="submission" date="2021-04" db="EMBL/GenBank/DDBJ databases">
        <authorList>
            <person name="Gilroy R."/>
        </authorList>
    </citation>
    <scope>NUCLEOTIDE SEQUENCE</scope>
    <source>
        <strain evidence="5">1719</strain>
    </source>
</reference>
<proteinExistence type="predicted"/>
<keyword evidence="3" id="KW-0159">Chromosome partition</keyword>
<dbReference type="Gene3D" id="1.10.10.10">
    <property type="entry name" value="Winged helix-like DNA-binding domain superfamily/Winged helix DNA-binding domain"/>
    <property type="match status" value="2"/>
</dbReference>
<accession>A0A9D1W8B2</accession>
<dbReference type="InterPro" id="IPR036388">
    <property type="entry name" value="WH-like_DNA-bd_sf"/>
</dbReference>
<evidence type="ECO:0000313" key="6">
    <source>
        <dbReference type="Proteomes" id="UP000824156"/>
    </source>
</evidence>
<dbReference type="PANTHER" id="PTHR34298:SF2">
    <property type="entry name" value="SEGREGATION AND CONDENSATION PROTEIN B"/>
    <property type="match status" value="1"/>
</dbReference>
<organism evidence="5 6">
    <name type="scientific">Candidatus Sphingobacterium stercoripullorum</name>
    <dbReference type="NCBI Taxonomy" id="2838759"/>
    <lineage>
        <taxon>Bacteria</taxon>
        <taxon>Pseudomonadati</taxon>
        <taxon>Bacteroidota</taxon>
        <taxon>Sphingobacteriia</taxon>
        <taxon>Sphingobacteriales</taxon>
        <taxon>Sphingobacteriaceae</taxon>
        <taxon>Sphingobacterium</taxon>
    </lineage>
</organism>
<reference evidence="5" key="1">
    <citation type="journal article" date="2021" name="PeerJ">
        <title>Extensive microbial diversity within the chicken gut microbiome revealed by metagenomics and culture.</title>
        <authorList>
            <person name="Gilroy R."/>
            <person name="Ravi A."/>
            <person name="Getino M."/>
            <person name="Pursley I."/>
            <person name="Horton D.L."/>
            <person name="Alikhan N.F."/>
            <person name="Baker D."/>
            <person name="Gharbi K."/>
            <person name="Hall N."/>
            <person name="Watson M."/>
            <person name="Adriaenssens E.M."/>
            <person name="Foster-Nyarko E."/>
            <person name="Jarju S."/>
            <person name="Secka A."/>
            <person name="Antonio M."/>
            <person name="Oren A."/>
            <person name="Chaudhuri R.R."/>
            <person name="La Ragione R."/>
            <person name="Hildebrand F."/>
            <person name="Pallen M.J."/>
        </authorList>
    </citation>
    <scope>NUCLEOTIDE SEQUENCE</scope>
    <source>
        <strain evidence="5">1719</strain>
    </source>
</reference>
<gene>
    <name evidence="5" type="primary">scpB</name>
    <name evidence="5" type="ORF">H9853_03460</name>
</gene>
<dbReference type="NCBIfam" id="TIGR00281">
    <property type="entry name" value="SMC-Scp complex subunit ScpB"/>
    <property type="match status" value="1"/>
</dbReference>
<evidence type="ECO:0000256" key="3">
    <source>
        <dbReference type="ARBA" id="ARBA00022829"/>
    </source>
</evidence>
<dbReference type="Pfam" id="PF04079">
    <property type="entry name" value="SMC_ScpB"/>
    <property type="match status" value="1"/>
</dbReference>
<keyword evidence="2" id="KW-0132">Cell division</keyword>
<comment type="caution">
    <text evidence="5">The sequence shown here is derived from an EMBL/GenBank/DDBJ whole genome shotgun (WGS) entry which is preliminary data.</text>
</comment>
<evidence type="ECO:0000256" key="1">
    <source>
        <dbReference type="ARBA" id="ARBA00022490"/>
    </source>
</evidence>
<dbReference type="AlphaFoldDB" id="A0A9D1W8B2"/>
<dbReference type="Proteomes" id="UP000824156">
    <property type="component" value="Unassembled WGS sequence"/>
</dbReference>
<evidence type="ECO:0000256" key="4">
    <source>
        <dbReference type="ARBA" id="ARBA00023306"/>
    </source>
</evidence>
<evidence type="ECO:0000256" key="2">
    <source>
        <dbReference type="ARBA" id="ARBA00022618"/>
    </source>
</evidence>
<dbReference type="GO" id="GO:0051304">
    <property type="term" value="P:chromosome separation"/>
    <property type="evidence" value="ECO:0007669"/>
    <property type="project" value="InterPro"/>
</dbReference>
<dbReference type="InterPro" id="IPR005234">
    <property type="entry name" value="ScpB_csome_segregation"/>
</dbReference>
<keyword evidence="1" id="KW-0963">Cytoplasm</keyword>
<dbReference type="GO" id="GO:0051301">
    <property type="term" value="P:cell division"/>
    <property type="evidence" value="ECO:0007669"/>
    <property type="project" value="UniProtKB-KW"/>
</dbReference>
<dbReference type="PANTHER" id="PTHR34298">
    <property type="entry name" value="SEGREGATION AND CONDENSATION PROTEIN B"/>
    <property type="match status" value="1"/>
</dbReference>
<name>A0A9D1W8B2_9SPHI</name>
<dbReference type="PIRSF" id="PIRSF019345">
    <property type="entry name" value="ScpB"/>
    <property type="match status" value="1"/>
</dbReference>
<sequence>MQEIKKQMETLVFCAEEGISLTEIKLILEDLHGKKLEDTILENLLEEIKEKYKSTQEIFALKLIGGHYRFLTKELYYPVLQKYQALKEQRKLGQAALETLAIIAYKQPITKLEVEQIRGVNCDYSIQRLLERSLIHILGKSESVGRPLLYGTSMEFMNHFGLKSLKELPRLKEIIEEQNTIGEENTEF</sequence>
<dbReference type="SUPFAM" id="SSF46785">
    <property type="entry name" value="Winged helix' DNA-binding domain"/>
    <property type="match status" value="2"/>
</dbReference>
<evidence type="ECO:0000313" key="5">
    <source>
        <dbReference type="EMBL" id="HIX54058.1"/>
    </source>
</evidence>
<dbReference type="EMBL" id="DXEZ01000099">
    <property type="protein sequence ID" value="HIX54058.1"/>
    <property type="molecule type" value="Genomic_DNA"/>
</dbReference>
<protein>
    <submittedName>
        <fullName evidence="5">SMC-Scp complex subunit ScpB</fullName>
    </submittedName>
</protein>
<keyword evidence="4" id="KW-0131">Cell cycle</keyword>
<dbReference type="InterPro" id="IPR036390">
    <property type="entry name" value="WH_DNA-bd_sf"/>
</dbReference>